<name>A0A1I0UA16_9NOCA</name>
<protein>
    <submittedName>
        <fullName evidence="1">Uncharacterized protein</fullName>
    </submittedName>
</protein>
<accession>A0A1I0UA16</accession>
<dbReference type="Proteomes" id="UP000182054">
    <property type="component" value="Unassembled WGS sequence"/>
</dbReference>
<dbReference type="RefSeq" id="WP_156511599.1">
    <property type="nucleotide sequence ID" value="NZ_FOJN01000016.1"/>
</dbReference>
<evidence type="ECO:0000313" key="1">
    <source>
        <dbReference type="EMBL" id="SFA60908.1"/>
    </source>
</evidence>
<dbReference type="EMBL" id="FOJN01000016">
    <property type="protein sequence ID" value="SFA60908.1"/>
    <property type="molecule type" value="Genomic_DNA"/>
</dbReference>
<organism evidence="1 2">
    <name type="scientific">Rhodococcoides kroppenstedtii</name>
    <dbReference type="NCBI Taxonomy" id="293050"/>
    <lineage>
        <taxon>Bacteria</taxon>
        <taxon>Bacillati</taxon>
        <taxon>Actinomycetota</taxon>
        <taxon>Actinomycetes</taxon>
        <taxon>Mycobacteriales</taxon>
        <taxon>Nocardiaceae</taxon>
        <taxon>Rhodococcoides</taxon>
    </lineage>
</organism>
<evidence type="ECO:0000313" key="2">
    <source>
        <dbReference type="Proteomes" id="UP000182054"/>
    </source>
</evidence>
<sequence length="53" mass="6228">MPAQEMSGITDVEGNPLPVGFCPLHPHERDGDRWEEACRQCMADFGRPWWWVW</sequence>
<reference evidence="1 2" key="1">
    <citation type="submission" date="2016-10" db="EMBL/GenBank/DDBJ databases">
        <authorList>
            <person name="de Groot N.N."/>
        </authorList>
    </citation>
    <scope>NUCLEOTIDE SEQUENCE [LARGE SCALE GENOMIC DNA]</scope>
    <source>
        <strain evidence="1 2">DSM 44908</strain>
    </source>
</reference>
<proteinExistence type="predicted"/>
<gene>
    <name evidence="1" type="ORF">SAMN05444374_11661</name>
</gene>
<dbReference type="GeneID" id="85487857"/>
<dbReference type="AlphaFoldDB" id="A0A1I0UA16"/>